<dbReference type="PANTHER" id="PTHR13016:SF0">
    <property type="entry name" value="AMME SYNDROME CANDIDATE GENE 1 PROTEIN"/>
    <property type="match status" value="1"/>
</dbReference>
<dbReference type="NCBIfam" id="TIGR04335">
    <property type="entry name" value="AmmeMemoSam_A"/>
    <property type="match status" value="1"/>
</dbReference>
<gene>
    <name evidence="2" type="ORF">LCGC14_1194170</name>
</gene>
<dbReference type="InterPro" id="IPR023473">
    <property type="entry name" value="AMMECR1"/>
</dbReference>
<dbReference type="InterPro" id="IPR002733">
    <property type="entry name" value="AMMECR1_domain"/>
</dbReference>
<reference evidence="2" key="1">
    <citation type="journal article" date="2015" name="Nature">
        <title>Complex archaea that bridge the gap between prokaryotes and eukaryotes.</title>
        <authorList>
            <person name="Spang A."/>
            <person name="Saw J.H."/>
            <person name="Jorgensen S.L."/>
            <person name="Zaremba-Niedzwiedzka K."/>
            <person name="Martijn J."/>
            <person name="Lind A.E."/>
            <person name="van Eijk R."/>
            <person name="Schleper C."/>
            <person name="Guy L."/>
            <person name="Ettema T.J."/>
        </authorList>
    </citation>
    <scope>NUCLEOTIDE SEQUENCE</scope>
</reference>
<protein>
    <recommendedName>
        <fullName evidence="1">AMMECR1 domain-containing protein</fullName>
    </recommendedName>
</protein>
<dbReference type="AlphaFoldDB" id="A0A0F9P199"/>
<dbReference type="NCBIfam" id="TIGR00296">
    <property type="entry name" value="TIGR00296 family protein"/>
    <property type="match status" value="1"/>
</dbReference>
<feature type="domain" description="AMMECR1" evidence="1">
    <location>
        <begin position="4"/>
        <end position="188"/>
    </location>
</feature>
<organism evidence="2">
    <name type="scientific">marine sediment metagenome</name>
    <dbReference type="NCBI Taxonomy" id="412755"/>
    <lineage>
        <taxon>unclassified sequences</taxon>
        <taxon>metagenomes</taxon>
        <taxon>ecological metagenomes</taxon>
    </lineage>
</organism>
<evidence type="ECO:0000313" key="2">
    <source>
        <dbReference type="EMBL" id="KKM94855.1"/>
    </source>
</evidence>
<proteinExistence type="predicted"/>
<dbReference type="EMBL" id="LAZR01006086">
    <property type="protein sequence ID" value="KKM94855.1"/>
    <property type="molecule type" value="Genomic_DNA"/>
</dbReference>
<comment type="caution">
    <text evidence="2">The sequence shown here is derived from an EMBL/GenBank/DDBJ whole genome shotgun (WGS) entry which is preliminary data.</text>
</comment>
<dbReference type="Gene3D" id="3.30.700.20">
    <property type="entry name" value="Hypothetical protein ph0010, domain 1"/>
    <property type="match status" value="1"/>
</dbReference>
<dbReference type="Gene3D" id="3.30.1490.150">
    <property type="entry name" value="Hypothetical protein ph0010, domain 2"/>
    <property type="match status" value="1"/>
</dbReference>
<dbReference type="InterPro" id="IPR027485">
    <property type="entry name" value="AMMECR1_N"/>
</dbReference>
<evidence type="ECO:0000259" key="1">
    <source>
        <dbReference type="PROSITE" id="PS51112"/>
    </source>
</evidence>
<dbReference type="InterPro" id="IPR036071">
    <property type="entry name" value="AMMECR1_dom_sf"/>
</dbReference>
<sequence length="188" mass="20972">MDEKEKKVLLQIAKESIESTIKDIPTNKTQVQINSPELEKKHGAFVTLKTQGKLRGCIGRLASDAPLYKLVSEMAVSAAIEDPRFERNRIQPSELDDLKIEISILSPLQKIGNPLDMELGKHGIYIKKGFRNGCFLPQVAAETGWTKEEFLSQCCHTKAGLSPDAWKEKDTEVYVFTAEIIPEAATNT</sequence>
<dbReference type="PANTHER" id="PTHR13016">
    <property type="entry name" value="AMMECR1 HOMOLOG"/>
    <property type="match status" value="1"/>
</dbReference>
<dbReference type="PROSITE" id="PS51112">
    <property type="entry name" value="AMMECR1"/>
    <property type="match status" value="1"/>
</dbReference>
<dbReference type="InterPro" id="IPR027623">
    <property type="entry name" value="AmmeMemoSam_A"/>
</dbReference>
<accession>A0A0F9P199</accession>
<dbReference type="Pfam" id="PF01871">
    <property type="entry name" value="AMMECR1"/>
    <property type="match status" value="1"/>
</dbReference>
<dbReference type="SUPFAM" id="SSF143447">
    <property type="entry name" value="AMMECR1-like"/>
    <property type="match status" value="1"/>
</dbReference>
<name>A0A0F9P199_9ZZZZ</name>